<dbReference type="GO" id="GO:0005886">
    <property type="term" value="C:plasma membrane"/>
    <property type="evidence" value="ECO:0007669"/>
    <property type="project" value="UniProtKB-SubCell"/>
</dbReference>
<evidence type="ECO:0000256" key="1">
    <source>
        <dbReference type="ARBA" id="ARBA00004236"/>
    </source>
</evidence>
<proteinExistence type="predicted"/>
<reference evidence="7" key="1">
    <citation type="journal article" date="2019" name="PLoS Negl. Trop. Dis.">
        <title>Revisiting the worldwide diversity of Leptospira species in the environment.</title>
        <authorList>
            <person name="Vincent A.T."/>
            <person name="Schiettekatte O."/>
            <person name="Bourhy P."/>
            <person name="Veyrier F.J."/>
            <person name="Picardeau M."/>
        </authorList>
    </citation>
    <scope>NUCLEOTIDE SEQUENCE [LARGE SCALE GENOMIC DNA]</scope>
    <source>
        <strain evidence="7">SSW15</strain>
    </source>
</reference>
<accession>A0A4R9GJ64</accession>
<dbReference type="Pfam" id="PF00535">
    <property type="entry name" value="Glycos_transf_2"/>
    <property type="match status" value="1"/>
</dbReference>
<dbReference type="SUPFAM" id="SSF53448">
    <property type="entry name" value="Nucleotide-diphospho-sugar transferases"/>
    <property type="match status" value="1"/>
</dbReference>
<dbReference type="InterPro" id="IPR029044">
    <property type="entry name" value="Nucleotide-diphossugar_trans"/>
</dbReference>
<dbReference type="Gene3D" id="3.90.550.10">
    <property type="entry name" value="Spore Coat Polysaccharide Biosynthesis Protein SpsA, Chain A"/>
    <property type="match status" value="1"/>
</dbReference>
<evidence type="ECO:0000259" key="6">
    <source>
        <dbReference type="Pfam" id="PF00535"/>
    </source>
</evidence>
<keyword evidence="5" id="KW-0472">Membrane</keyword>
<sequence length="246" mass="28400">MENEFLRKKKISVIVPVWNEEKYLPVLLEALDASLKSDPNLEVLVVDGGSTDRTGEIAANHGVKLLKSEIRSRSVQCNTGAIAATGDILLFLHADCMPPFDFPDQIRKNTDRKIRSGCFRIRYESGNLWLRWNAKYKDWDWSLLRFGDQGLFMDASLFRECGGYKKEWKVMEDAEIVRRIRRLASFKILDSSITVSPRKFYEIGTMRLQFSYLVCSLLFLAGMRPQCLEKAYRILVGSEKKSSRFH</sequence>
<dbReference type="OrthoDB" id="9810303at2"/>
<dbReference type="RefSeq" id="WP_135766667.1">
    <property type="nucleotide sequence ID" value="NZ_RQET01000002.1"/>
</dbReference>
<dbReference type="InterPro" id="IPR001173">
    <property type="entry name" value="Glyco_trans_2-like"/>
</dbReference>
<comment type="caution">
    <text evidence="7">The sequence shown here is derived from an EMBL/GenBank/DDBJ whole genome shotgun (WGS) entry which is preliminary data.</text>
</comment>
<evidence type="ECO:0000256" key="5">
    <source>
        <dbReference type="ARBA" id="ARBA00023136"/>
    </source>
</evidence>
<evidence type="ECO:0000313" key="8">
    <source>
        <dbReference type="Proteomes" id="UP000298458"/>
    </source>
</evidence>
<evidence type="ECO:0000256" key="4">
    <source>
        <dbReference type="ARBA" id="ARBA00022679"/>
    </source>
</evidence>
<keyword evidence="2" id="KW-1003">Cell membrane</keyword>
<feature type="domain" description="Glycosyltransferase 2-like" evidence="6">
    <location>
        <begin position="12"/>
        <end position="140"/>
    </location>
</feature>
<dbReference type="PANTHER" id="PTHR43646">
    <property type="entry name" value="GLYCOSYLTRANSFERASE"/>
    <property type="match status" value="1"/>
</dbReference>
<dbReference type="GO" id="GO:0016757">
    <property type="term" value="F:glycosyltransferase activity"/>
    <property type="evidence" value="ECO:0007669"/>
    <property type="project" value="UniProtKB-KW"/>
</dbReference>
<organism evidence="7 8">
    <name type="scientific">Leptospira fletcheri</name>
    <dbReference type="NCBI Taxonomy" id="2484981"/>
    <lineage>
        <taxon>Bacteria</taxon>
        <taxon>Pseudomonadati</taxon>
        <taxon>Spirochaetota</taxon>
        <taxon>Spirochaetia</taxon>
        <taxon>Leptospirales</taxon>
        <taxon>Leptospiraceae</taxon>
        <taxon>Leptospira</taxon>
    </lineage>
</organism>
<dbReference type="NCBIfam" id="TIGR04283">
    <property type="entry name" value="glyco_like_mftF"/>
    <property type="match status" value="1"/>
</dbReference>
<evidence type="ECO:0000256" key="2">
    <source>
        <dbReference type="ARBA" id="ARBA00022475"/>
    </source>
</evidence>
<keyword evidence="4 7" id="KW-0808">Transferase</keyword>
<keyword evidence="8" id="KW-1185">Reference proteome</keyword>
<evidence type="ECO:0000256" key="3">
    <source>
        <dbReference type="ARBA" id="ARBA00022676"/>
    </source>
</evidence>
<dbReference type="AlphaFoldDB" id="A0A4R9GJ64"/>
<dbReference type="CDD" id="cd02522">
    <property type="entry name" value="GT_2_like_a"/>
    <property type="match status" value="1"/>
</dbReference>
<gene>
    <name evidence="7" type="ORF">EHO60_02865</name>
</gene>
<protein>
    <submittedName>
        <fullName evidence="7">Glycosyltransferase</fullName>
    </submittedName>
</protein>
<comment type="subcellular location">
    <subcellularLocation>
        <location evidence="1">Cell membrane</location>
    </subcellularLocation>
</comment>
<dbReference type="InterPro" id="IPR026461">
    <property type="entry name" value="Trfase_2_rSAM/seldom_assoc"/>
</dbReference>
<name>A0A4R9GJ64_9LEPT</name>
<dbReference type="EMBL" id="RQET01000002">
    <property type="protein sequence ID" value="TGK13157.1"/>
    <property type="molecule type" value="Genomic_DNA"/>
</dbReference>
<dbReference type="Proteomes" id="UP000298458">
    <property type="component" value="Unassembled WGS sequence"/>
</dbReference>
<evidence type="ECO:0000313" key="7">
    <source>
        <dbReference type="EMBL" id="TGK13157.1"/>
    </source>
</evidence>
<dbReference type="PANTHER" id="PTHR43646:SF2">
    <property type="entry name" value="GLYCOSYLTRANSFERASE 2-LIKE DOMAIN-CONTAINING PROTEIN"/>
    <property type="match status" value="1"/>
</dbReference>
<keyword evidence="3" id="KW-0328">Glycosyltransferase</keyword>